<dbReference type="Proteomes" id="UP001485043">
    <property type="component" value="Unassembled WGS sequence"/>
</dbReference>
<evidence type="ECO:0000313" key="8">
    <source>
        <dbReference type="EMBL" id="KAK9860387.1"/>
    </source>
</evidence>
<evidence type="ECO:0000256" key="4">
    <source>
        <dbReference type="PROSITE-ProRule" id="PRU00268"/>
    </source>
</evidence>
<reference evidence="8 9" key="1">
    <citation type="journal article" date="2024" name="Nat. Commun.">
        <title>Phylogenomics reveals the evolutionary origins of lichenization in chlorophyte algae.</title>
        <authorList>
            <person name="Puginier C."/>
            <person name="Libourel C."/>
            <person name="Otte J."/>
            <person name="Skaloud P."/>
            <person name="Haon M."/>
            <person name="Grisel S."/>
            <person name="Petersen M."/>
            <person name="Berrin J.G."/>
            <person name="Delaux P.M."/>
            <person name="Dal Grande F."/>
            <person name="Keller J."/>
        </authorList>
    </citation>
    <scope>NUCLEOTIDE SEQUENCE [LARGE SCALE GENOMIC DNA]</scope>
    <source>
        <strain evidence="8 9">SAG 2523</strain>
    </source>
</reference>
<keyword evidence="3 4" id="KW-0687">Ribonucleoprotein</keyword>
<protein>
    <recommendedName>
        <fullName evidence="7">S5 DRBM domain-containing protein</fullName>
    </recommendedName>
</protein>
<dbReference type="PANTHER" id="PTHR48277:SF1">
    <property type="entry name" value="MITOCHONDRIAL RIBOSOMAL PROTEIN S5"/>
    <property type="match status" value="1"/>
</dbReference>
<comment type="similarity">
    <text evidence="1 5">Belongs to the universal ribosomal protein uS5 family.</text>
</comment>
<evidence type="ECO:0000256" key="6">
    <source>
        <dbReference type="SAM" id="MobiDB-lite"/>
    </source>
</evidence>
<dbReference type="Pfam" id="PF03719">
    <property type="entry name" value="Ribosomal_S5_C"/>
    <property type="match status" value="1"/>
</dbReference>
<dbReference type="GO" id="GO:0005737">
    <property type="term" value="C:cytoplasm"/>
    <property type="evidence" value="ECO:0007669"/>
    <property type="project" value="UniProtKB-ARBA"/>
</dbReference>
<dbReference type="InterPro" id="IPR005324">
    <property type="entry name" value="Ribosomal_uS5_C"/>
</dbReference>
<dbReference type="SUPFAM" id="SSF54211">
    <property type="entry name" value="Ribosomal protein S5 domain 2-like"/>
    <property type="match status" value="1"/>
</dbReference>
<feature type="compositionally biased region" description="Acidic residues" evidence="6">
    <location>
        <begin position="30"/>
        <end position="64"/>
    </location>
</feature>
<name>A0AAW1SU49_9CHLO</name>
<dbReference type="Pfam" id="PF00333">
    <property type="entry name" value="Ribosomal_S5"/>
    <property type="match status" value="1"/>
</dbReference>
<evidence type="ECO:0000313" key="9">
    <source>
        <dbReference type="Proteomes" id="UP001485043"/>
    </source>
</evidence>
<dbReference type="SUPFAM" id="SSF54768">
    <property type="entry name" value="dsRNA-binding domain-like"/>
    <property type="match status" value="1"/>
</dbReference>
<dbReference type="GO" id="GO:1990904">
    <property type="term" value="C:ribonucleoprotein complex"/>
    <property type="evidence" value="ECO:0007669"/>
    <property type="project" value="UniProtKB-UniRule"/>
</dbReference>
<sequence>MQAGALATSQPNSCRSARVQTRWICKAETEAAEAEDDEDEDIDPEDIAGVDGLDEDVEDIPEDSVGDRRDGRQLNAESSYDSERRDSRKSKYEERVIEVSRVTKVVKGGKQLGFRCVLAMGDEKGTVGVGCASAKEEAYFGAAKVMLRPASDGTGLIAGGSVRTVLELAGIQNGFGKQIGSPNPLNNARCTIECLSQMRSMQEIADTRGMTIKEMLTYQGERAVPSAQPV</sequence>
<dbReference type="InterPro" id="IPR013810">
    <property type="entry name" value="Ribosomal_uS5_N"/>
</dbReference>
<proteinExistence type="inferred from homology"/>
<evidence type="ECO:0000256" key="5">
    <source>
        <dbReference type="RuleBase" id="RU003823"/>
    </source>
</evidence>
<evidence type="ECO:0000256" key="1">
    <source>
        <dbReference type="ARBA" id="ARBA00008945"/>
    </source>
</evidence>
<feature type="region of interest" description="Disordered" evidence="6">
    <location>
        <begin position="28"/>
        <end position="92"/>
    </location>
</feature>
<keyword evidence="2 4" id="KW-0689">Ribosomal protein</keyword>
<keyword evidence="9" id="KW-1185">Reference proteome</keyword>
<organism evidence="8 9">
    <name type="scientific">Apatococcus fuscideae</name>
    <dbReference type="NCBI Taxonomy" id="2026836"/>
    <lineage>
        <taxon>Eukaryota</taxon>
        <taxon>Viridiplantae</taxon>
        <taxon>Chlorophyta</taxon>
        <taxon>core chlorophytes</taxon>
        <taxon>Trebouxiophyceae</taxon>
        <taxon>Chlorellales</taxon>
        <taxon>Chlorellaceae</taxon>
        <taxon>Apatococcus</taxon>
    </lineage>
</organism>
<dbReference type="InterPro" id="IPR014721">
    <property type="entry name" value="Ribsml_uS5_D2-typ_fold_subgr"/>
</dbReference>
<dbReference type="AlphaFoldDB" id="A0AAW1SU49"/>
<evidence type="ECO:0000256" key="3">
    <source>
        <dbReference type="ARBA" id="ARBA00023274"/>
    </source>
</evidence>
<dbReference type="Gene3D" id="3.30.230.10">
    <property type="match status" value="1"/>
</dbReference>
<dbReference type="PANTHER" id="PTHR48277">
    <property type="entry name" value="MITOCHONDRIAL RIBOSOMAL PROTEIN S5"/>
    <property type="match status" value="1"/>
</dbReference>
<dbReference type="PROSITE" id="PS50881">
    <property type="entry name" value="S5_DSRBD"/>
    <property type="match status" value="1"/>
</dbReference>
<gene>
    <name evidence="8" type="ORF">WJX84_008985</name>
</gene>
<dbReference type="GO" id="GO:0003723">
    <property type="term" value="F:RNA binding"/>
    <property type="evidence" value="ECO:0007669"/>
    <property type="project" value="InterPro"/>
</dbReference>
<evidence type="ECO:0000256" key="2">
    <source>
        <dbReference type="ARBA" id="ARBA00022980"/>
    </source>
</evidence>
<dbReference type="GO" id="GO:0006412">
    <property type="term" value="P:translation"/>
    <property type="evidence" value="ECO:0007669"/>
    <property type="project" value="InterPro"/>
</dbReference>
<dbReference type="InterPro" id="IPR020568">
    <property type="entry name" value="Ribosomal_Su5_D2-typ_SF"/>
</dbReference>
<dbReference type="InterPro" id="IPR000851">
    <property type="entry name" value="Ribosomal_uS5"/>
</dbReference>
<accession>A0AAW1SU49</accession>
<comment type="caution">
    <text evidence="8">The sequence shown here is derived from an EMBL/GenBank/DDBJ whole genome shotgun (WGS) entry which is preliminary data.</text>
</comment>
<dbReference type="FunFam" id="3.30.230.10:FF:000002">
    <property type="entry name" value="30S ribosomal protein S5"/>
    <property type="match status" value="1"/>
</dbReference>
<feature type="compositionally biased region" description="Basic and acidic residues" evidence="6">
    <location>
        <begin position="81"/>
        <end position="92"/>
    </location>
</feature>
<dbReference type="GO" id="GO:0005840">
    <property type="term" value="C:ribosome"/>
    <property type="evidence" value="ECO:0007669"/>
    <property type="project" value="UniProtKB-KW"/>
</dbReference>
<dbReference type="GO" id="GO:0003735">
    <property type="term" value="F:structural constituent of ribosome"/>
    <property type="evidence" value="ECO:0007669"/>
    <property type="project" value="UniProtKB-UniRule"/>
</dbReference>
<feature type="domain" description="S5 DRBM" evidence="7">
    <location>
        <begin position="92"/>
        <end position="136"/>
    </location>
</feature>
<evidence type="ECO:0000259" key="7">
    <source>
        <dbReference type="PROSITE" id="PS50881"/>
    </source>
</evidence>
<dbReference type="EMBL" id="JALJOV010000846">
    <property type="protein sequence ID" value="KAK9860387.1"/>
    <property type="molecule type" value="Genomic_DNA"/>
</dbReference>